<dbReference type="Pfam" id="PF02367">
    <property type="entry name" value="TsaE"/>
    <property type="match status" value="1"/>
</dbReference>
<dbReference type="EMBL" id="SNWN01000017">
    <property type="protein sequence ID" value="TDO18970.1"/>
    <property type="molecule type" value="Genomic_DNA"/>
</dbReference>
<accession>A0A4R6I9W8</accession>
<dbReference type="GO" id="GO:0002949">
    <property type="term" value="P:tRNA threonylcarbamoyladenosine modification"/>
    <property type="evidence" value="ECO:0007669"/>
    <property type="project" value="InterPro"/>
</dbReference>
<dbReference type="Proteomes" id="UP000295518">
    <property type="component" value="Unassembled WGS sequence"/>
</dbReference>
<proteinExistence type="inferred from homology"/>
<evidence type="ECO:0000256" key="9">
    <source>
        <dbReference type="ARBA" id="ARBA00022842"/>
    </source>
</evidence>
<dbReference type="NCBIfam" id="TIGR00150">
    <property type="entry name" value="T6A_YjeE"/>
    <property type="match status" value="1"/>
</dbReference>
<keyword evidence="6" id="KW-0479">Metal-binding</keyword>
<keyword evidence="12" id="KW-1185">Reference proteome</keyword>
<evidence type="ECO:0000313" key="12">
    <source>
        <dbReference type="Proteomes" id="UP000295518"/>
    </source>
</evidence>
<dbReference type="InterPro" id="IPR027417">
    <property type="entry name" value="P-loop_NTPase"/>
</dbReference>
<keyword evidence="4" id="KW-0963">Cytoplasm</keyword>
<evidence type="ECO:0000256" key="2">
    <source>
        <dbReference type="ARBA" id="ARBA00007599"/>
    </source>
</evidence>
<keyword evidence="7" id="KW-0547">Nucleotide-binding</keyword>
<dbReference type="Gene3D" id="3.40.50.300">
    <property type="entry name" value="P-loop containing nucleotide triphosphate hydrolases"/>
    <property type="match status" value="1"/>
</dbReference>
<evidence type="ECO:0000313" key="11">
    <source>
        <dbReference type="EMBL" id="TDO18970.1"/>
    </source>
</evidence>
<evidence type="ECO:0000256" key="1">
    <source>
        <dbReference type="ARBA" id="ARBA00004496"/>
    </source>
</evidence>
<evidence type="ECO:0000256" key="6">
    <source>
        <dbReference type="ARBA" id="ARBA00022723"/>
    </source>
</evidence>
<sequence>MLEKLSTSNRLELNNFIKKNLNFLENKIIGLIGNLGSGKTTFVQELAKLLNIKETVNSPTFNVMKVYDNLVHLDIYNKIDSLDQYEDYFINNTVAIEWAELAKNIISFDVLIYIEEKNGIYHYEMRDTWK</sequence>
<evidence type="ECO:0000256" key="7">
    <source>
        <dbReference type="ARBA" id="ARBA00022741"/>
    </source>
</evidence>
<dbReference type="InterPro" id="IPR003442">
    <property type="entry name" value="T6A_TsaE"/>
</dbReference>
<comment type="subcellular location">
    <subcellularLocation>
        <location evidence="1">Cytoplasm</location>
    </subcellularLocation>
</comment>
<dbReference type="RefSeq" id="WP_094254968.1">
    <property type="nucleotide sequence ID" value="NZ_NNCE01000009.1"/>
</dbReference>
<dbReference type="GO" id="GO:0005737">
    <property type="term" value="C:cytoplasm"/>
    <property type="evidence" value="ECO:0007669"/>
    <property type="project" value="UniProtKB-SubCell"/>
</dbReference>
<evidence type="ECO:0000256" key="10">
    <source>
        <dbReference type="ARBA" id="ARBA00032441"/>
    </source>
</evidence>
<evidence type="ECO:0000256" key="3">
    <source>
        <dbReference type="ARBA" id="ARBA00019010"/>
    </source>
</evidence>
<name>A0A4R6I9W8_9MOLU</name>
<keyword evidence="8" id="KW-0067">ATP-binding</keyword>
<dbReference type="PANTHER" id="PTHR33540">
    <property type="entry name" value="TRNA THREONYLCARBAMOYLADENOSINE BIOSYNTHESIS PROTEIN TSAE"/>
    <property type="match status" value="1"/>
</dbReference>
<evidence type="ECO:0000256" key="4">
    <source>
        <dbReference type="ARBA" id="ARBA00022490"/>
    </source>
</evidence>
<dbReference type="AlphaFoldDB" id="A0A4R6I9W8"/>
<keyword evidence="9" id="KW-0460">Magnesium</keyword>
<dbReference type="PANTHER" id="PTHR33540:SF2">
    <property type="entry name" value="TRNA THREONYLCARBAMOYLADENOSINE BIOSYNTHESIS PROTEIN TSAE"/>
    <property type="match status" value="1"/>
</dbReference>
<dbReference type="OrthoDB" id="9815896at2"/>
<comment type="caution">
    <text evidence="11">The sequence shown here is derived from an EMBL/GenBank/DDBJ whole genome shotgun (WGS) entry which is preliminary data.</text>
</comment>
<dbReference type="GO" id="GO:0046872">
    <property type="term" value="F:metal ion binding"/>
    <property type="evidence" value="ECO:0007669"/>
    <property type="project" value="UniProtKB-KW"/>
</dbReference>
<gene>
    <name evidence="11" type="ORF">EI74_0852</name>
</gene>
<reference evidence="11 12" key="1">
    <citation type="submission" date="2019-03" db="EMBL/GenBank/DDBJ databases">
        <title>Genomic Encyclopedia of Archaeal and Bacterial Type Strains, Phase II (KMG-II): from individual species to whole genera.</title>
        <authorList>
            <person name="Goeker M."/>
        </authorList>
    </citation>
    <scope>NUCLEOTIDE SEQUENCE [LARGE SCALE GENOMIC DNA]</scope>
    <source>
        <strain evidence="11 12">ATCC 700618</strain>
    </source>
</reference>
<keyword evidence="5" id="KW-0819">tRNA processing</keyword>
<protein>
    <recommendedName>
        <fullName evidence="3">tRNA threonylcarbamoyladenosine biosynthesis protein TsaE</fullName>
    </recommendedName>
    <alternativeName>
        <fullName evidence="10">t(6)A37 threonylcarbamoyladenosine biosynthesis protein TsaE</fullName>
    </alternativeName>
</protein>
<evidence type="ECO:0000256" key="5">
    <source>
        <dbReference type="ARBA" id="ARBA00022694"/>
    </source>
</evidence>
<evidence type="ECO:0000256" key="8">
    <source>
        <dbReference type="ARBA" id="ARBA00022840"/>
    </source>
</evidence>
<dbReference type="SUPFAM" id="SSF52540">
    <property type="entry name" value="P-loop containing nucleoside triphosphate hydrolases"/>
    <property type="match status" value="1"/>
</dbReference>
<dbReference type="GO" id="GO:0005524">
    <property type="term" value="F:ATP binding"/>
    <property type="evidence" value="ECO:0007669"/>
    <property type="project" value="UniProtKB-KW"/>
</dbReference>
<organism evidence="11 12">
    <name type="scientific">Mycoplasma testudineum</name>
    <dbReference type="NCBI Taxonomy" id="244584"/>
    <lineage>
        <taxon>Bacteria</taxon>
        <taxon>Bacillati</taxon>
        <taxon>Mycoplasmatota</taxon>
        <taxon>Mollicutes</taxon>
        <taxon>Mycoplasmataceae</taxon>
        <taxon>Mycoplasma</taxon>
    </lineage>
</organism>
<comment type="similarity">
    <text evidence="2">Belongs to the TsaE family.</text>
</comment>